<dbReference type="RefSeq" id="WP_346751783.1">
    <property type="nucleotide sequence ID" value="NZ_JAUJEA010000003.1"/>
</dbReference>
<dbReference type="CDD" id="cd00831">
    <property type="entry name" value="CHS_like"/>
    <property type="match status" value="1"/>
</dbReference>
<comment type="caution">
    <text evidence="5">The sequence shown here is derived from an EMBL/GenBank/DDBJ whole genome shotgun (WGS) entry which is preliminary data.</text>
</comment>
<dbReference type="InterPro" id="IPR001099">
    <property type="entry name" value="Chalcone/stilbene_synt_N"/>
</dbReference>
<comment type="similarity">
    <text evidence="1">Belongs to the thiolase-like superfamily. Chalcone/stilbene synthases family.</text>
</comment>
<organism evidence="5 6">
    <name type="scientific">Splendidivirga corallicola</name>
    <dbReference type="NCBI Taxonomy" id="3051826"/>
    <lineage>
        <taxon>Bacteria</taxon>
        <taxon>Pseudomonadati</taxon>
        <taxon>Bacteroidota</taxon>
        <taxon>Cytophagia</taxon>
        <taxon>Cytophagales</taxon>
        <taxon>Splendidivirgaceae</taxon>
        <taxon>Splendidivirga</taxon>
    </lineage>
</organism>
<sequence length="368" mass="41150">MQAYISAIGTAVPKYKIEQSKIAEFMCKVHQLTEVEKNRLQALYRATGIESRYSVLRDYGSGKGDFSFYENSDDLEPFPGTQKRMKIYEQEAKDLAYNASLDCLNSLKSFRKELITHLITVSCTGMYAPGLDIDLVNKLELKPSVERTAINFMGCYAAFSALKVGSAICKSDPEAKVLIVCVELCSIHFQKNKSEDNMLANALFADGGAAILLESQPSGQPALSIENFHCDLLSKNAEDMAWKVSDFGFEMRLSSYVPDIIREGIRKLVERLKDSLSYPIEHFDKYAVHPGGKKILEAMEEEVGFCKKENKYAYEVLRNFGNMSSPTILFVLKALWLDLTKSDDQGTILSVAFGPGLTLESMVLKIHC</sequence>
<feature type="domain" description="Chalcone/stilbene synthase C-terminal" evidence="4">
    <location>
        <begin position="232"/>
        <end position="365"/>
    </location>
</feature>
<feature type="domain" description="Chalcone/stilbene synthase N-terminal" evidence="3">
    <location>
        <begin position="3"/>
        <end position="217"/>
    </location>
</feature>
<keyword evidence="2" id="KW-0808">Transferase</keyword>
<dbReference type="InterPro" id="IPR011141">
    <property type="entry name" value="Polyketide_synthase_type-III"/>
</dbReference>
<dbReference type="InterPro" id="IPR012328">
    <property type="entry name" value="Chalcone/stilbene_synt_C"/>
</dbReference>
<dbReference type="Gene3D" id="3.40.47.10">
    <property type="match status" value="2"/>
</dbReference>
<reference evidence="5" key="1">
    <citation type="submission" date="2023-06" db="EMBL/GenBank/DDBJ databases">
        <title>Genomic of Parafulvivirga corallium.</title>
        <authorList>
            <person name="Wang G."/>
        </authorList>
    </citation>
    <scope>NUCLEOTIDE SEQUENCE</scope>
    <source>
        <strain evidence="5">BMA10</strain>
    </source>
</reference>
<gene>
    <name evidence="5" type="ORF">QQ008_10285</name>
</gene>
<protein>
    <submittedName>
        <fullName evidence="5">Type III polyketide synthase</fullName>
    </submittedName>
</protein>
<accession>A0ABT8KM05</accession>
<evidence type="ECO:0000313" key="6">
    <source>
        <dbReference type="Proteomes" id="UP001172082"/>
    </source>
</evidence>
<evidence type="ECO:0000259" key="4">
    <source>
        <dbReference type="Pfam" id="PF02797"/>
    </source>
</evidence>
<proteinExistence type="inferred from homology"/>
<dbReference type="Proteomes" id="UP001172082">
    <property type="component" value="Unassembled WGS sequence"/>
</dbReference>
<dbReference type="PIRSF" id="PIRSF000451">
    <property type="entry name" value="PKS_III"/>
    <property type="match status" value="1"/>
</dbReference>
<name>A0ABT8KM05_9BACT</name>
<dbReference type="PANTHER" id="PTHR11877:SF46">
    <property type="entry name" value="TYPE III POLYKETIDE SYNTHASE A"/>
    <property type="match status" value="1"/>
</dbReference>
<dbReference type="EMBL" id="JAUJEA010000003">
    <property type="protein sequence ID" value="MDN5201754.1"/>
    <property type="molecule type" value="Genomic_DNA"/>
</dbReference>
<dbReference type="Pfam" id="PF02797">
    <property type="entry name" value="Chal_sti_synt_C"/>
    <property type="match status" value="1"/>
</dbReference>
<evidence type="ECO:0000256" key="2">
    <source>
        <dbReference type="ARBA" id="ARBA00022679"/>
    </source>
</evidence>
<dbReference type="InterPro" id="IPR016039">
    <property type="entry name" value="Thiolase-like"/>
</dbReference>
<evidence type="ECO:0000256" key="1">
    <source>
        <dbReference type="ARBA" id="ARBA00005531"/>
    </source>
</evidence>
<evidence type="ECO:0000313" key="5">
    <source>
        <dbReference type="EMBL" id="MDN5201754.1"/>
    </source>
</evidence>
<dbReference type="Pfam" id="PF00195">
    <property type="entry name" value="Chal_sti_synt_N"/>
    <property type="match status" value="1"/>
</dbReference>
<evidence type="ECO:0000259" key="3">
    <source>
        <dbReference type="Pfam" id="PF00195"/>
    </source>
</evidence>
<dbReference type="SUPFAM" id="SSF53901">
    <property type="entry name" value="Thiolase-like"/>
    <property type="match status" value="2"/>
</dbReference>
<keyword evidence="6" id="KW-1185">Reference proteome</keyword>
<dbReference type="PANTHER" id="PTHR11877">
    <property type="entry name" value="HYDROXYMETHYLGLUTARYL-COA SYNTHASE"/>
    <property type="match status" value="1"/>
</dbReference>